<sequence length="349" mass="39540">MLILNNWKLDPALALPKEKQKTCWLQLRAQNQPNNINDQHIATSAAASGSKLSKHRPAPCAKQLSTSTSFISSPVVDTDLIQSIISEIADLSSRLPDSVPIGQPDRKIATSLNEEAESPWQGFNLFFDHVFGADMVDSVTGCFKFISWGAHSMDFVNQYLQTVLQQHLNELLLKLVHMWLIQIQDELGFLVGTLRRDQNREISAIDEWVFQHEEFQDLGLSKEDWKKLKQLEEILEIFTVVTNIMSQADTLTLPYVLTMYCNMEQKLTAMKKNPELASFSDAIDAGIISWLSATVCHPSFCLNWFGKCSLMEYQQAKILFEHVYESYATAAPADPSPRKPQLLKISYNL</sequence>
<dbReference type="AlphaFoldDB" id="A0A8H5AZK3"/>
<gene>
    <name evidence="1" type="ORF">D9758_019026</name>
</gene>
<dbReference type="EMBL" id="JAACJM010000530">
    <property type="protein sequence ID" value="KAF5313531.1"/>
    <property type="molecule type" value="Genomic_DNA"/>
</dbReference>
<keyword evidence="2" id="KW-1185">Reference proteome</keyword>
<reference evidence="1 2" key="1">
    <citation type="journal article" date="2020" name="ISME J.">
        <title>Uncovering the hidden diversity of litter-decomposition mechanisms in mushroom-forming fungi.</title>
        <authorList>
            <person name="Floudas D."/>
            <person name="Bentzer J."/>
            <person name="Ahren D."/>
            <person name="Johansson T."/>
            <person name="Persson P."/>
            <person name="Tunlid A."/>
        </authorList>
    </citation>
    <scope>NUCLEOTIDE SEQUENCE [LARGE SCALE GENOMIC DNA]</scope>
    <source>
        <strain evidence="1 2">CBS 291.85</strain>
    </source>
</reference>
<protein>
    <submittedName>
        <fullName evidence="1">Uncharacterized protein</fullName>
    </submittedName>
</protein>
<evidence type="ECO:0000313" key="2">
    <source>
        <dbReference type="Proteomes" id="UP000559256"/>
    </source>
</evidence>
<evidence type="ECO:0000313" key="1">
    <source>
        <dbReference type="EMBL" id="KAF5313531.1"/>
    </source>
</evidence>
<comment type="caution">
    <text evidence="1">The sequence shown here is derived from an EMBL/GenBank/DDBJ whole genome shotgun (WGS) entry which is preliminary data.</text>
</comment>
<dbReference type="SUPFAM" id="SSF53098">
    <property type="entry name" value="Ribonuclease H-like"/>
    <property type="match status" value="1"/>
</dbReference>
<dbReference type="InterPro" id="IPR012337">
    <property type="entry name" value="RNaseH-like_sf"/>
</dbReference>
<accession>A0A8H5AZK3</accession>
<organism evidence="1 2">
    <name type="scientific">Tetrapyrgos nigripes</name>
    <dbReference type="NCBI Taxonomy" id="182062"/>
    <lineage>
        <taxon>Eukaryota</taxon>
        <taxon>Fungi</taxon>
        <taxon>Dikarya</taxon>
        <taxon>Basidiomycota</taxon>
        <taxon>Agaricomycotina</taxon>
        <taxon>Agaricomycetes</taxon>
        <taxon>Agaricomycetidae</taxon>
        <taxon>Agaricales</taxon>
        <taxon>Marasmiineae</taxon>
        <taxon>Marasmiaceae</taxon>
        <taxon>Tetrapyrgos</taxon>
    </lineage>
</organism>
<name>A0A8H5AZK3_9AGAR</name>
<dbReference type="Proteomes" id="UP000559256">
    <property type="component" value="Unassembled WGS sequence"/>
</dbReference>
<proteinExistence type="predicted"/>
<dbReference type="OrthoDB" id="3264316at2759"/>